<dbReference type="GeneID" id="63717211"/>
<dbReference type="STRING" id="98403.A0A151GKC9"/>
<evidence type="ECO:0000313" key="2">
    <source>
        <dbReference type="EMBL" id="KYK57557.1"/>
    </source>
</evidence>
<feature type="region of interest" description="Disordered" evidence="1">
    <location>
        <begin position="1"/>
        <end position="28"/>
    </location>
</feature>
<sequence>MILKRKRSVSELGLSPSPAYGSPPPPNVEQFTMDVSPRTAVFDIPPAHLPSRTFKRFRDGRPSDDEVHGMFAEAWIRRGENAHSQPSLPAEHTLQLLFSAQHQQQRPPAQQLQQHLPLPIRPGSPPPALASVPVQETMPQGAPLAGNFRQQQSLHRFWDIGSTPTSTPSTPGAGRPTVTTPATTPTGCEDCGASLRDGSNGDAMDVDDVDAQSTLCGACGKHVCFSCSVSNLGEGKRCLHCAGRTLGMDRPGWPKADVPVC</sequence>
<reference evidence="2 3" key="1">
    <citation type="journal article" date="2016" name="Sci. Rep.">
        <title>Insights into Adaptations to a Near-Obligate Nematode Endoparasitic Lifestyle from the Finished Genome of Drechmeria coniospora.</title>
        <authorList>
            <person name="Zhang L."/>
            <person name="Zhou Z."/>
            <person name="Guo Q."/>
            <person name="Fokkens L."/>
            <person name="Miskei M."/>
            <person name="Pocsi I."/>
            <person name="Zhang W."/>
            <person name="Chen M."/>
            <person name="Wang L."/>
            <person name="Sun Y."/>
            <person name="Donzelli B.G."/>
            <person name="Gibson D.M."/>
            <person name="Nelson D.R."/>
            <person name="Luo J.G."/>
            <person name="Rep M."/>
            <person name="Liu H."/>
            <person name="Yang S."/>
            <person name="Wang J."/>
            <person name="Krasnoff S.B."/>
            <person name="Xu Y."/>
            <person name="Molnar I."/>
            <person name="Lin M."/>
        </authorList>
    </citation>
    <scope>NUCLEOTIDE SEQUENCE [LARGE SCALE GENOMIC DNA]</scope>
    <source>
        <strain evidence="2 3">ARSEF 6962</strain>
    </source>
</reference>
<accession>A0A151GKC9</accession>
<organism evidence="2 3">
    <name type="scientific">Drechmeria coniospora</name>
    <name type="common">Nematophagous fungus</name>
    <name type="synonym">Meria coniospora</name>
    <dbReference type="NCBI Taxonomy" id="98403"/>
    <lineage>
        <taxon>Eukaryota</taxon>
        <taxon>Fungi</taxon>
        <taxon>Dikarya</taxon>
        <taxon>Ascomycota</taxon>
        <taxon>Pezizomycotina</taxon>
        <taxon>Sordariomycetes</taxon>
        <taxon>Hypocreomycetidae</taxon>
        <taxon>Hypocreales</taxon>
        <taxon>Ophiocordycipitaceae</taxon>
        <taxon>Drechmeria</taxon>
    </lineage>
</organism>
<dbReference type="InParanoid" id="A0A151GKC9"/>
<protein>
    <submittedName>
        <fullName evidence="2">Uncharacterized protein</fullName>
    </submittedName>
</protein>
<dbReference type="Proteomes" id="UP000076580">
    <property type="component" value="Chromosome 02"/>
</dbReference>
<proteinExistence type="predicted"/>
<gene>
    <name evidence="2" type="ORF">DCS_04568</name>
</gene>
<feature type="compositionally biased region" description="Low complexity" evidence="1">
    <location>
        <begin position="101"/>
        <end position="118"/>
    </location>
</feature>
<name>A0A151GKC9_DRECN</name>
<dbReference type="RefSeq" id="XP_040656909.1">
    <property type="nucleotide sequence ID" value="XM_040801876.1"/>
</dbReference>
<comment type="caution">
    <text evidence="2">The sequence shown here is derived from an EMBL/GenBank/DDBJ whole genome shotgun (WGS) entry which is preliminary data.</text>
</comment>
<evidence type="ECO:0000313" key="3">
    <source>
        <dbReference type="Proteomes" id="UP000076580"/>
    </source>
</evidence>
<feature type="compositionally biased region" description="Low complexity" evidence="1">
    <location>
        <begin position="163"/>
        <end position="187"/>
    </location>
</feature>
<dbReference type="AlphaFoldDB" id="A0A151GKC9"/>
<feature type="region of interest" description="Disordered" evidence="1">
    <location>
        <begin position="101"/>
        <end position="124"/>
    </location>
</feature>
<evidence type="ECO:0000256" key="1">
    <source>
        <dbReference type="SAM" id="MobiDB-lite"/>
    </source>
</evidence>
<dbReference type="EMBL" id="LAYC01000002">
    <property type="protein sequence ID" value="KYK57557.1"/>
    <property type="molecule type" value="Genomic_DNA"/>
</dbReference>
<feature type="region of interest" description="Disordered" evidence="1">
    <location>
        <begin position="163"/>
        <end position="189"/>
    </location>
</feature>
<keyword evidence="3" id="KW-1185">Reference proteome</keyword>